<feature type="compositionally biased region" description="Basic and acidic residues" evidence="2">
    <location>
        <begin position="173"/>
        <end position="185"/>
    </location>
</feature>
<dbReference type="Gene3D" id="1.10.443.10">
    <property type="entry name" value="Intergrase catalytic core"/>
    <property type="match status" value="1"/>
</dbReference>
<feature type="compositionally biased region" description="Gly residues" evidence="2">
    <location>
        <begin position="186"/>
        <end position="199"/>
    </location>
</feature>
<evidence type="ECO:0000313" key="5">
    <source>
        <dbReference type="Proteomes" id="UP000244755"/>
    </source>
</evidence>
<sequence>MRKVTGEKNLNRPWTLAERDAVLAALPAPLRGPFAMMRYLGVRLGDVRGMRRDAYQDGMISFVTGKGAVDVTVPCPEPLARILDAQPAHGTHLFSSSDGSPWSEGGFHASWRRVRVKLEEKGAIKPGLTPHGLRHSVATDLRELGKTDREIADILGQKTTYAVPTYARNADMRRSNKRVIDDLYGGKKGPGGEGDGADP</sequence>
<feature type="region of interest" description="Disordered" evidence="2">
    <location>
        <begin position="173"/>
        <end position="199"/>
    </location>
</feature>
<dbReference type="KEGG" id="mee:DA075_07805"/>
<feature type="domain" description="Tyr recombinase" evidence="3">
    <location>
        <begin position="9"/>
        <end position="181"/>
    </location>
</feature>
<dbReference type="Proteomes" id="UP000244755">
    <property type="component" value="Chromosome 1"/>
</dbReference>
<dbReference type="GO" id="GO:0006310">
    <property type="term" value="P:DNA recombination"/>
    <property type="evidence" value="ECO:0007669"/>
    <property type="project" value="UniProtKB-KW"/>
</dbReference>
<dbReference type="GO" id="GO:0015074">
    <property type="term" value="P:DNA integration"/>
    <property type="evidence" value="ECO:0007669"/>
    <property type="project" value="InterPro"/>
</dbReference>
<dbReference type="SUPFAM" id="SSF56349">
    <property type="entry name" value="DNA breaking-rejoining enzymes"/>
    <property type="match status" value="1"/>
</dbReference>
<dbReference type="AlphaFoldDB" id="A0A2R4WH22"/>
<dbReference type="InterPro" id="IPR013762">
    <property type="entry name" value="Integrase-like_cat_sf"/>
</dbReference>
<proteinExistence type="predicted"/>
<accession>A0A2R4WH22</accession>
<dbReference type="EMBL" id="CP028843">
    <property type="protein sequence ID" value="AWB20829.1"/>
    <property type="molecule type" value="Genomic_DNA"/>
</dbReference>
<dbReference type="InterPro" id="IPR002104">
    <property type="entry name" value="Integrase_catalytic"/>
</dbReference>
<keyword evidence="5" id="KW-1185">Reference proteome</keyword>
<reference evidence="4 5" key="1">
    <citation type="submission" date="2018-04" db="EMBL/GenBank/DDBJ databases">
        <title>Methylobacterium sp. PR1016A genome.</title>
        <authorList>
            <person name="Park W."/>
        </authorList>
    </citation>
    <scope>NUCLEOTIDE SEQUENCE [LARGE SCALE GENOMIC DNA]</scope>
    <source>
        <strain evidence="4 5">PR1016A</strain>
    </source>
</reference>
<protein>
    <recommendedName>
        <fullName evidence="3">Tyr recombinase domain-containing protein</fullName>
    </recommendedName>
</protein>
<keyword evidence="1" id="KW-0233">DNA recombination</keyword>
<gene>
    <name evidence="4" type="ORF">DA075_07805</name>
</gene>
<dbReference type="PROSITE" id="PS51898">
    <property type="entry name" value="TYR_RECOMBINASE"/>
    <property type="match status" value="1"/>
</dbReference>
<dbReference type="InterPro" id="IPR011010">
    <property type="entry name" value="DNA_brk_join_enz"/>
</dbReference>
<evidence type="ECO:0000256" key="1">
    <source>
        <dbReference type="ARBA" id="ARBA00023172"/>
    </source>
</evidence>
<organism evidence="4 5">
    <name type="scientific">Methylobacterium currus</name>
    <dbReference type="NCBI Taxonomy" id="2051553"/>
    <lineage>
        <taxon>Bacteria</taxon>
        <taxon>Pseudomonadati</taxon>
        <taxon>Pseudomonadota</taxon>
        <taxon>Alphaproteobacteria</taxon>
        <taxon>Hyphomicrobiales</taxon>
        <taxon>Methylobacteriaceae</taxon>
        <taxon>Methylobacterium</taxon>
    </lineage>
</organism>
<dbReference type="RefSeq" id="WP_099952718.1">
    <property type="nucleotide sequence ID" value="NZ_CP028843.1"/>
</dbReference>
<name>A0A2R4WH22_9HYPH</name>
<dbReference type="GO" id="GO:0003677">
    <property type="term" value="F:DNA binding"/>
    <property type="evidence" value="ECO:0007669"/>
    <property type="project" value="InterPro"/>
</dbReference>
<dbReference type="OrthoDB" id="8201432at2"/>
<evidence type="ECO:0000313" key="4">
    <source>
        <dbReference type="EMBL" id="AWB20829.1"/>
    </source>
</evidence>
<evidence type="ECO:0000259" key="3">
    <source>
        <dbReference type="PROSITE" id="PS51898"/>
    </source>
</evidence>
<dbReference type="Pfam" id="PF00589">
    <property type="entry name" value="Phage_integrase"/>
    <property type="match status" value="1"/>
</dbReference>
<evidence type="ECO:0000256" key="2">
    <source>
        <dbReference type="SAM" id="MobiDB-lite"/>
    </source>
</evidence>